<dbReference type="Proteomes" id="UP000215355">
    <property type="component" value="Chromosome 1"/>
</dbReference>
<comment type="cofactor">
    <cofactor evidence="5">
        <name>Mg(2+)</name>
        <dbReference type="ChEBI" id="CHEBI:18420"/>
    </cofactor>
</comment>
<name>A0AAJ4XFF8_9SPHI</name>
<keyword evidence="5" id="KW-0479">Metal-binding</keyword>
<dbReference type="SUPFAM" id="SSF100950">
    <property type="entry name" value="NagB/RpiA/CoA transferase-like"/>
    <property type="match status" value="1"/>
</dbReference>
<dbReference type="Pfam" id="PF01812">
    <property type="entry name" value="5-FTHF_cyc-lig"/>
    <property type="match status" value="1"/>
</dbReference>
<evidence type="ECO:0000313" key="6">
    <source>
        <dbReference type="EMBL" id="SNV59625.1"/>
    </source>
</evidence>
<evidence type="ECO:0000256" key="5">
    <source>
        <dbReference type="RuleBase" id="RU361279"/>
    </source>
</evidence>
<reference evidence="6 7" key="1">
    <citation type="submission" date="2017-06" db="EMBL/GenBank/DDBJ databases">
        <authorList>
            <consortium name="Pathogen Informatics"/>
        </authorList>
    </citation>
    <scope>NUCLEOTIDE SEQUENCE [LARGE SCALE GENOMIC DNA]</scope>
    <source>
        <strain evidence="6 7">NCTC12149</strain>
    </source>
</reference>
<gene>
    <name evidence="6" type="primary">ygfA</name>
    <name evidence="6" type="ORF">SAMEA4412673_03531</name>
</gene>
<feature type="binding site" evidence="4">
    <location>
        <position position="58"/>
    </location>
    <ligand>
        <name>substrate</name>
    </ligand>
</feature>
<feature type="binding site" evidence="4">
    <location>
        <begin position="13"/>
        <end position="17"/>
    </location>
    <ligand>
        <name>ATP</name>
        <dbReference type="ChEBI" id="CHEBI:30616"/>
    </ligand>
</feature>
<proteinExistence type="inferred from homology"/>
<comment type="similarity">
    <text evidence="1 5">Belongs to the 5-formyltetrahydrofolate cyclo-ligase family.</text>
</comment>
<dbReference type="GO" id="GO:0005524">
    <property type="term" value="F:ATP binding"/>
    <property type="evidence" value="ECO:0007669"/>
    <property type="project" value="UniProtKB-KW"/>
</dbReference>
<accession>A0AAJ4XFF8</accession>
<dbReference type="EMBL" id="LT906468">
    <property type="protein sequence ID" value="SNV59625.1"/>
    <property type="molecule type" value="Genomic_DNA"/>
</dbReference>
<dbReference type="AlphaFoldDB" id="A0AAJ4XFF8"/>
<evidence type="ECO:0000256" key="2">
    <source>
        <dbReference type="ARBA" id="ARBA00022741"/>
    </source>
</evidence>
<dbReference type="Gene3D" id="3.40.50.10420">
    <property type="entry name" value="NagB/RpiA/CoA transferase-like"/>
    <property type="match status" value="1"/>
</dbReference>
<dbReference type="GO" id="GO:0030272">
    <property type="term" value="F:5-formyltetrahydrofolate cyclo-ligase activity"/>
    <property type="evidence" value="ECO:0007669"/>
    <property type="project" value="UniProtKB-EC"/>
</dbReference>
<evidence type="ECO:0000313" key="7">
    <source>
        <dbReference type="Proteomes" id="UP000215355"/>
    </source>
</evidence>
<dbReference type="InterPro" id="IPR002698">
    <property type="entry name" value="FTHF_cligase"/>
</dbReference>
<protein>
    <recommendedName>
        <fullName evidence="5">5-formyltetrahydrofolate cyclo-ligase</fullName>
        <ecNumber evidence="5">6.3.3.2</ecNumber>
    </recommendedName>
</protein>
<evidence type="ECO:0000256" key="1">
    <source>
        <dbReference type="ARBA" id="ARBA00010638"/>
    </source>
</evidence>
<feature type="binding site" evidence="4">
    <location>
        <begin position="144"/>
        <end position="152"/>
    </location>
    <ligand>
        <name>ATP</name>
        <dbReference type="ChEBI" id="CHEBI:30616"/>
    </ligand>
</feature>
<dbReference type="GO" id="GO:0046872">
    <property type="term" value="F:metal ion binding"/>
    <property type="evidence" value="ECO:0007669"/>
    <property type="project" value="UniProtKB-KW"/>
</dbReference>
<organism evidence="6 7">
    <name type="scientific">Sphingobacterium mizutaii</name>
    <dbReference type="NCBI Taxonomy" id="1010"/>
    <lineage>
        <taxon>Bacteria</taxon>
        <taxon>Pseudomonadati</taxon>
        <taxon>Bacteroidota</taxon>
        <taxon>Sphingobacteriia</taxon>
        <taxon>Sphingobacteriales</taxon>
        <taxon>Sphingobacteriaceae</taxon>
        <taxon>Sphingobacterium</taxon>
    </lineage>
</organism>
<dbReference type="PANTHER" id="PTHR23407:SF1">
    <property type="entry name" value="5-FORMYLTETRAHYDROFOLATE CYCLO-LIGASE"/>
    <property type="match status" value="1"/>
</dbReference>
<keyword evidence="5" id="KW-0460">Magnesium</keyword>
<feature type="binding site" evidence="4">
    <location>
        <position position="65"/>
    </location>
    <ligand>
        <name>substrate</name>
    </ligand>
</feature>
<dbReference type="NCBIfam" id="TIGR02727">
    <property type="entry name" value="MTHFS_bact"/>
    <property type="match status" value="1"/>
</dbReference>
<dbReference type="KEGG" id="smiz:4412673_03531"/>
<dbReference type="PANTHER" id="PTHR23407">
    <property type="entry name" value="ATPASE INHIBITOR/5-FORMYLTETRAHYDROFOLATE CYCLO-LIGASE"/>
    <property type="match status" value="1"/>
</dbReference>
<evidence type="ECO:0000256" key="4">
    <source>
        <dbReference type="PIRSR" id="PIRSR006806-1"/>
    </source>
</evidence>
<dbReference type="GO" id="GO:0009396">
    <property type="term" value="P:folic acid-containing compound biosynthetic process"/>
    <property type="evidence" value="ECO:0007669"/>
    <property type="project" value="TreeGrafter"/>
</dbReference>
<dbReference type="InterPro" id="IPR037171">
    <property type="entry name" value="NagB/RpiA_transferase-like"/>
</dbReference>
<keyword evidence="3 4" id="KW-0067">ATP-binding</keyword>
<keyword evidence="2 4" id="KW-0547">Nucleotide-binding</keyword>
<comment type="catalytic activity">
    <reaction evidence="5">
        <text>(6S)-5-formyl-5,6,7,8-tetrahydrofolate + ATP = (6R)-5,10-methenyltetrahydrofolate + ADP + phosphate</text>
        <dbReference type="Rhea" id="RHEA:10488"/>
        <dbReference type="ChEBI" id="CHEBI:30616"/>
        <dbReference type="ChEBI" id="CHEBI:43474"/>
        <dbReference type="ChEBI" id="CHEBI:57455"/>
        <dbReference type="ChEBI" id="CHEBI:57457"/>
        <dbReference type="ChEBI" id="CHEBI:456216"/>
        <dbReference type="EC" id="6.3.3.2"/>
    </reaction>
</comment>
<dbReference type="GO" id="GO:0035999">
    <property type="term" value="P:tetrahydrofolate interconversion"/>
    <property type="evidence" value="ECO:0007669"/>
    <property type="project" value="TreeGrafter"/>
</dbReference>
<dbReference type="EC" id="6.3.3.2" evidence="5"/>
<dbReference type="InterPro" id="IPR024185">
    <property type="entry name" value="FTHF_cligase-like_sf"/>
</dbReference>
<evidence type="ECO:0000256" key="3">
    <source>
        <dbReference type="ARBA" id="ARBA00022840"/>
    </source>
</evidence>
<dbReference type="PIRSF" id="PIRSF006806">
    <property type="entry name" value="FTHF_cligase"/>
    <property type="match status" value="1"/>
</dbReference>
<sequence length="199" mass="23360">MLQGRFFYPSMKKVELRAAYKQKRNELTNAEVAELDQQIFRELCAYDWSKITYLHCYLAIAKFKEYDTMKFIHWIWEHYPHTQIVISKSDFETHQLKHYIFDQDTQLVPNAWGIPEPVDAIEIDTLKIEAVLAPLLVVDEFGNRIGYGKGFYDRFFASCNFSVLRTGISYFSPVALIEDIGEWDVPIELVFTPGKTYCF</sequence>